<dbReference type="InterPro" id="IPR016137">
    <property type="entry name" value="RGS"/>
</dbReference>
<dbReference type="EMBL" id="CDSF01000024">
    <property type="protein sequence ID" value="CEO95448.1"/>
    <property type="molecule type" value="Genomic_DNA"/>
</dbReference>
<dbReference type="SUPFAM" id="SSF48097">
    <property type="entry name" value="Regulator of G-protein signaling, RGS"/>
    <property type="match status" value="1"/>
</dbReference>
<dbReference type="InterPro" id="IPR036305">
    <property type="entry name" value="RGS_sf"/>
</dbReference>
<reference evidence="3 5" key="1">
    <citation type="submission" date="2015-02" db="EMBL/GenBank/DDBJ databases">
        <authorList>
            <person name="Chooi Y.-H."/>
        </authorList>
    </citation>
    <scope>NUCLEOTIDE SEQUENCE [LARGE SCALE GENOMIC DNA]</scope>
    <source>
        <strain evidence="3">E3</strain>
    </source>
</reference>
<feature type="transmembrane region" description="Helical" evidence="1">
    <location>
        <begin position="202"/>
        <end position="218"/>
    </location>
</feature>
<keyword evidence="1" id="KW-0472">Membrane</keyword>
<keyword evidence="1" id="KW-1133">Transmembrane helix</keyword>
<gene>
    <name evidence="3" type="ORF">PBRA_004174</name>
    <name evidence="4" type="ORF">PLBR_LOCUS7537</name>
</gene>
<evidence type="ECO:0000313" key="4">
    <source>
        <dbReference type="EMBL" id="SPR00322.1"/>
    </source>
</evidence>
<dbReference type="Gene3D" id="1.10.167.10">
    <property type="entry name" value="Regulator of G-protein Signalling 4, domain 2"/>
    <property type="match status" value="1"/>
</dbReference>
<protein>
    <recommendedName>
        <fullName evidence="2">RGS domain-containing protein</fullName>
    </recommendedName>
</protein>
<dbReference type="Proteomes" id="UP000039324">
    <property type="component" value="Unassembled WGS sequence"/>
</dbReference>
<dbReference type="InterPro" id="IPR044926">
    <property type="entry name" value="RGS_subdomain_2"/>
</dbReference>
<sequence length="312" mass="34448">MLSTTDSVVVAGLNPSVSNAPIGLASHGANAPAADLPPTGLVVAFPDVLDNKTAFPLSLDEFTHFLENVEHSAENIRFYGSVRKYERLYKESAEAGVSTTPDGTDSGKTIASAPAVNVEQFVDDLINKYVDDDAPEQVNIRGATRKALLEEYKASKLVHPDKFQEAKTEIYQLMMMDSFARWVRRQTTQNLDHKGVCQRRDGMIMFGTIAAVLLLLSITLHWSIFARFALLVPLYLTTIFYEQWHAKFCVKLGGEGTRTAKDGTLKAIADNRILFMSAMKAKGMLRKAFVKALLLLALCFVPPNTSGQWDLT</sequence>
<reference evidence="4 6" key="2">
    <citation type="submission" date="2018-03" db="EMBL/GenBank/DDBJ databases">
        <authorList>
            <person name="Fogelqvist J."/>
        </authorList>
    </citation>
    <scope>NUCLEOTIDE SEQUENCE [LARGE SCALE GENOMIC DNA]</scope>
</reference>
<dbReference type="PANTHER" id="PTHR39466:SF1">
    <property type="entry name" value="RGS DOMAIN-CONTAINING PROTEIN"/>
    <property type="match status" value="1"/>
</dbReference>
<evidence type="ECO:0000313" key="3">
    <source>
        <dbReference type="EMBL" id="CEO95448.1"/>
    </source>
</evidence>
<dbReference type="Proteomes" id="UP000290189">
    <property type="component" value="Unassembled WGS sequence"/>
</dbReference>
<dbReference type="SMART" id="SM00315">
    <property type="entry name" value="RGS"/>
    <property type="match status" value="1"/>
</dbReference>
<feature type="domain" description="RGS" evidence="2">
    <location>
        <begin position="48"/>
        <end position="192"/>
    </location>
</feature>
<geneLocation type="mitochondrion" evidence="4"/>
<keyword evidence="1" id="KW-0812">Transmembrane</keyword>
<dbReference type="EMBL" id="OVEO01000014">
    <property type="protein sequence ID" value="SPR00322.1"/>
    <property type="molecule type" value="Genomic_DNA"/>
</dbReference>
<name>A0A0G4IJR6_PLABS</name>
<keyword evidence="5" id="KW-1185">Reference proteome</keyword>
<evidence type="ECO:0000313" key="5">
    <source>
        <dbReference type="Proteomes" id="UP000039324"/>
    </source>
</evidence>
<evidence type="ECO:0000259" key="2">
    <source>
        <dbReference type="PROSITE" id="PS50132"/>
    </source>
</evidence>
<keyword evidence="4" id="KW-0496">Mitochondrion</keyword>
<dbReference type="OrthoDB" id="196547at2759"/>
<accession>A0A0G4IJR6</accession>
<dbReference type="Pfam" id="PF00615">
    <property type="entry name" value="RGS"/>
    <property type="match status" value="1"/>
</dbReference>
<evidence type="ECO:0000313" key="6">
    <source>
        <dbReference type="Proteomes" id="UP000290189"/>
    </source>
</evidence>
<dbReference type="AlphaFoldDB" id="A0A0G4IJR6"/>
<organism evidence="3 5">
    <name type="scientific">Plasmodiophora brassicae</name>
    <name type="common">Clubroot disease agent</name>
    <dbReference type="NCBI Taxonomy" id="37360"/>
    <lineage>
        <taxon>Eukaryota</taxon>
        <taxon>Sar</taxon>
        <taxon>Rhizaria</taxon>
        <taxon>Endomyxa</taxon>
        <taxon>Phytomyxea</taxon>
        <taxon>Plasmodiophorida</taxon>
        <taxon>Plasmodiophoridae</taxon>
        <taxon>Plasmodiophora</taxon>
    </lineage>
</organism>
<proteinExistence type="predicted"/>
<dbReference type="PANTHER" id="PTHR39466">
    <property type="entry name" value="RGS DOMAIN-CONTAINING PROTEIN"/>
    <property type="match status" value="1"/>
</dbReference>
<evidence type="ECO:0000256" key="1">
    <source>
        <dbReference type="SAM" id="Phobius"/>
    </source>
</evidence>
<dbReference type="PROSITE" id="PS50132">
    <property type="entry name" value="RGS"/>
    <property type="match status" value="1"/>
</dbReference>